<evidence type="ECO:0000313" key="7">
    <source>
        <dbReference type="EMBL" id="KAL0915618.1"/>
    </source>
</evidence>
<dbReference type="InterPro" id="IPR013120">
    <property type="entry name" value="FAR_NAD-bd"/>
</dbReference>
<keyword evidence="8" id="KW-1185">Reference proteome</keyword>
<dbReference type="Pfam" id="PF03015">
    <property type="entry name" value="Sterile"/>
    <property type="match status" value="1"/>
</dbReference>
<reference evidence="7 8" key="1">
    <citation type="journal article" date="2024" name="Plant Biotechnol. J.">
        <title>Dendrobium thyrsiflorum genome and its molecular insights into genes involved in important horticultural traits.</title>
        <authorList>
            <person name="Chen B."/>
            <person name="Wang J.Y."/>
            <person name="Zheng P.J."/>
            <person name="Li K.L."/>
            <person name="Liang Y.M."/>
            <person name="Chen X.F."/>
            <person name="Zhang C."/>
            <person name="Zhao X."/>
            <person name="He X."/>
            <person name="Zhang G.Q."/>
            <person name="Liu Z.J."/>
            <person name="Xu Q."/>
        </authorList>
    </citation>
    <scope>NUCLEOTIDE SEQUENCE [LARGE SCALE GENOMIC DNA]</scope>
    <source>
        <strain evidence="7">GZMU011</strain>
    </source>
</reference>
<dbReference type="Pfam" id="PF07993">
    <property type="entry name" value="NAD_binding_4"/>
    <property type="match status" value="1"/>
</dbReference>
<evidence type="ECO:0000313" key="8">
    <source>
        <dbReference type="Proteomes" id="UP001552299"/>
    </source>
</evidence>
<feature type="domain" description="Thioester reductase (TE)" evidence="6">
    <location>
        <begin position="17"/>
        <end position="318"/>
    </location>
</feature>
<keyword evidence="2 4" id="KW-0444">Lipid biosynthesis</keyword>
<keyword evidence="4" id="KW-0521">NADP</keyword>
<dbReference type="InterPro" id="IPR036291">
    <property type="entry name" value="NAD(P)-bd_dom_sf"/>
</dbReference>
<dbReference type="CDD" id="cd09071">
    <property type="entry name" value="FAR_C"/>
    <property type="match status" value="1"/>
</dbReference>
<dbReference type="GO" id="GO:0102965">
    <property type="term" value="F:alcohol-forming long-chain fatty acyl-CoA reductase activity"/>
    <property type="evidence" value="ECO:0007669"/>
    <property type="project" value="UniProtKB-EC"/>
</dbReference>
<evidence type="ECO:0000256" key="2">
    <source>
        <dbReference type="ARBA" id="ARBA00022516"/>
    </source>
</evidence>
<accession>A0ABD0URX0</accession>
<dbReference type="PANTHER" id="PTHR11011">
    <property type="entry name" value="MALE STERILITY PROTEIN 2-RELATED"/>
    <property type="match status" value="1"/>
</dbReference>
<dbReference type="Proteomes" id="UP001552299">
    <property type="component" value="Unassembled WGS sequence"/>
</dbReference>
<dbReference type="EMBL" id="JANQDX010000012">
    <property type="protein sequence ID" value="KAL0915618.1"/>
    <property type="molecule type" value="Genomic_DNA"/>
</dbReference>
<proteinExistence type="inferred from homology"/>
<feature type="transmembrane region" description="Helical" evidence="4">
    <location>
        <begin position="393"/>
        <end position="412"/>
    </location>
</feature>
<keyword evidence="4" id="KW-0472">Membrane</keyword>
<gene>
    <name evidence="7" type="ORF">M5K25_016048</name>
</gene>
<organism evidence="7 8">
    <name type="scientific">Dendrobium thyrsiflorum</name>
    <name type="common">Pinecone-like raceme dendrobium</name>
    <name type="synonym">Orchid</name>
    <dbReference type="NCBI Taxonomy" id="117978"/>
    <lineage>
        <taxon>Eukaryota</taxon>
        <taxon>Viridiplantae</taxon>
        <taxon>Streptophyta</taxon>
        <taxon>Embryophyta</taxon>
        <taxon>Tracheophyta</taxon>
        <taxon>Spermatophyta</taxon>
        <taxon>Magnoliopsida</taxon>
        <taxon>Liliopsida</taxon>
        <taxon>Asparagales</taxon>
        <taxon>Orchidaceae</taxon>
        <taxon>Epidendroideae</taxon>
        <taxon>Malaxideae</taxon>
        <taxon>Dendrobiinae</taxon>
        <taxon>Dendrobium</taxon>
    </lineage>
</organism>
<dbReference type="CDD" id="cd05236">
    <property type="entry name" value="FAR-N_SDR_e"/>
    <property type="match status" value="1"/>
</dbReference>
<keyword evidence="4" id="KW-0812">Transmembrane</keyword>
<dbReference type="InterPro" id="IPR033640">
    <property type="entry name" value="FAR_C"/>
</dbReference>
<keyword evidence="4" id="KW-1133">Transmembrane helix</keyword>
<evidence type="ECO:0000256" key="4">
    <source>
        <dbReference type="RuleBase" id="RU363097"/>
    </source>
</evidence>
<evidence type="ECO:0000259" key="5">
    <source>
        <dbReference type="Pfam" id="PF03015"/>
    </source>
</evidence>
<dbReference type="EC" id="1.2.1.84" evidence="4"/>
<dbReference type="SUPFAM" id="SSF51735">
    <property type="entry name" value="NAD(P)-binding Rossmann-fold domains"/>
    <property type="match status" value="1"/>
</dbReference>
<comment type="caution">
    <text evidence="7">The sequence shown here is derived from an EMBL/GenBank/DDBJ whole genome shotgun (WGS) entry which is preliminary data.</text>
</comment>
<evidence type="ECO:0000256" key="3">
    <source>
        <dbReference type="ARBA" id="ARBA00023098"/>
    </source>
</evidence>
<dbReference type="AlphaFoldDB" id="A0ABD0URX0"/>
<evidence type="ECO:0000256" key="1">
    <source>
        <dbReference type="ARBA" id="ARBA00005928"/>
    </source>
</evidence>
<dbReference type="PANTHER" id="PTHR11011:SF99">
    <property type="entry name" value="FATTY ACYL-COA REDUCTASE 3"/>
    <property type="match status" value="1"/>
</dbReference>
<comment type="function">
    <text evidence="4">Catalyzes the reduction of fatty acyl-CoA to fatty alcohols.</text>
</comment>
<protein>
    <recommendedName>
        <fullName evidence="4">Fatty acyl-CoA reductase</fullName>
        <ecNumber evidence="4">1.2.1.84</ecNumber>
    </recommendedName>
</protein>
<feature type="domain" description="Fatty acyl-CoA reductase C-terminal" evidence="5">
    <location>
        <begin position="393"/>
        <end position="497"/>
    </location>
</feature>
<dbReference type="InterPro" id="IPR026055">
    <property type="entry name" value="FAR"/>
</dbReference>
<dbReference type="Gene3D" id="3.40.50.720">
    <property type="entry name" value="NAD(P)-binding Rossmann-like Domain"/>
    <property type="match status" value="1"/>
</dbReference>
<keyword evidence="4" id="KW-0560">Oxidoreductase</keyword>
<sequence>MEFGGIVHALEDKSILITGSTGFLAKLFVEKVLRIQPKVKRLYLLVRASDTKSAEKRLQNEVIEKELFDCLRKKHGKEFHSFITEKICAIPGDIIHENLGIEDINMRELMWNDINMVIHVAATTNFYVRYDIALNINVIGAKNAMNFAKKCSKLEVFLHVSTAYVTGEKEGLLLEKAFGKGETLKGNMYLDIDAEIKLVERRKKELLQLDNSTMDVEKMTMKELGIERARHFGWPNTYVFTKAMGEMLVGQLRGSLPLVIARPTIITSTWKEPFPGWIEGNRTIDNIIVGYAKGTLPCFVADIESPMDVIPGDMVVNALIAMVVAHSNQQAEFIYHISSSVRNPVKYSILEQCGYRYFSKNPLFGKNGKEISLQKVPVFKKLAIFRIFLFIRYWLPLEMLRVVNTIFCCLFSKKYNELSRKYKFLMLLIDLYIPYCFFKGWYAPFDLFFDDANLEKLRMATKKHNDNQIFDFDPKNIDWDEYFYNIHIPGVLKYVCN</sequence>
<comment type="similarity">
    <text evidence="1 4">Belongs to the fatty acyl-CoA reductase family.</text>
</comment>
<comment type="catalytic activity">
    <reaction evidence="4">
        <text>a long-chain fatty acyl-CoA + 2 NADPH + 2 H(+) = a long-chain primary fatty alcohol + 2 NADP(+) + CoA</text>
        <dbReference type="Rhea" id="RHEA:52716"/>
        <dbReference type="ChEBI" id="CHEBI:15378"/>
        <dbReference type="ChEBI" id="CHEBI:57287"/>
        <dbReference type="ChEBI" id="CHEBI:57783"/>
        <dbReference type="ChEBI" id="CHEBI:58349"/>
        <dbReference type="ChEBI" id="CHEBI:77396"/>
        <dbReference type="ChEBI" id="CHEBI:83139"/>
        <dbReference type="EC" id="1.2.1.84"/>
    </reaction>
</comment>
<evidence type="ECO:0000259" key="6">
    <source>
        <dbReference type="Pfam" id="PF07993"/>
    </source>
</evidence>
<dbReference type="GO" id="GO:0006629">
    <property type="term" value="P:lipid metabolic process"/>
    <property type="evidence" value="ECO:0007669"/>
    <property type="project" value="UniProtKB-KW"/>
</dbReference>
<keyword evidence="3 4" id="KW-0443">Lipid metabolism</keyword>
<feature type="transmembrane region" description="Helical" evidence="4">
    <location>
        <begin position="424"/>
        <end position="442"/>
    </location>
</feature>
<name>A0ABD0URX0_DENTH</name>